<dbReference type="AlphaFoldDB" id="A0A6I0DST2"/>
<evidence type="ECO:0000256" key="2">
    <source>
        <dbReference type="ARBA" id="ARBA00023172"/>
    </source>
</evidence>
<dbReference type="PANTHER" id="PTHR30349">
    <property type="entry name" value="PHAGE INTEGRASE-RELATED"/>
    <property type="match status" value="1"/>
</dbReference>
<dbReference type="InterPro" id="IPR046668">
    <property type="entry name" value="DUF6538"/>
</dbReference>
<evidence type="ECO:0000259" key="4">
    <source>
        <dbReference type="Pfam" id="PF20172"/>
    </source>
</evidence>
<comment type="caution">
    <text evidence="5">The sequence shown here is derived from an EMBL/GenBank/DDBJ whole genome shotgun (WGS) entry which is preliminary data.</text>
</comment>
<dbReference type="RefSeq" id="WP_151576493.1">
    <property type="nucleotide sequence ID" value="NZ_WBWX01000003.1"/>
</dbReference>
<dbReference type="Proteomes" id="UP000441102">
    <property type="component" value="Unassembled WGS sequence"/>
</dbReference>
<evidence type="ECO:0000313" key="5">
    <source>
        <dbReference type="EMBL" id="KAB2798940.1"/>
    </source>
</evidence>
<keyword evidence="2" id="KW-0233">DNA recombination</keyword>
<sequence length="451" mass="51180">MGRRIDDSSADRHLTKIRGIYYYRRRVPGNIGTLDSRSPIIKQSLQTTDLVVARSKRDLLEKADGELWASLIMGGDKDEARAKYDVAVKRVEALGFTFHTAREIASEPLDKILKRIETILAPSAPVTQAAAILGTVDAPKVTINQAFKIYRSQIAADQLRDKSEAQRRKWVQQKQSAVNYFVELNEDKHIDEITRADALKVYNFWLKRIAPDKGEPTHTATAGNRILSDLKILYGRYFTHNGERNRENPFADIGFIEKKRSRPPFSATWIKDTILKKGALAGLNDEARGVVLAMIETGARPSEICNLLPEHIHANDKLPYIEVTAIEDGEGKREIKTESSKRIIPLVGIAVEVFKKHGEGFPRYRHKETHMSNTLNKFFKNNGLFPTNKHKIYSFRHAFEDRMKEAGLDADLRRSLMGHTIDRPNYGEGGSLEWRHTELQKIALPFDASIV</sequence>
<feature type="domain" description="Tyr recombinase" evidence="3">
    <location>
        <begin position="288"/>
        <end position="420"/>
    </location>
</feature>
<dbReference type="EMBL" id="WBWX01000003">
    <property type="protein sequence ID" value="KAB2798940.1"/>
    <property type="molecule type" value="Genomic_DNA"/>
</dbReference>
<dbReference type="PANTHER" id="PTHR30349:SF64">
    <property type="entry name" value="PROPHAGE INTEGRASE INTD-RELATED"/>
    <property type="match status" value="1"/>
</dbReference>
<gene>
    <name evidence="5" type="ORF">F9L06_10060</name>
</gene>
<evidence type="ECO:0000259" key="3">
    <source>
        <dbReference type="Pfam" id="PF00589"/>
    </source>
</evidence>
<proteinExistence type="predicted"/>
<keyword evidence="1" id="KW-0229">DNA integration</keyword>
<dbReference type="GO" id="GO:0006310">
    <property type="term" value="P:DNA recombination"/>
    <property type="evidence" value="ECO:0007669"/>
    <property type="project" value="UniProtKB-KW"/>
</dbReference>
<dbReference type="GO" id="GO:0003677">
    <property type="term" value="F:DNA binding"/>
    <property type="evidence" value="ECO:0007669"/>
    <property type="project" value="InterPro"/>
</dbReference>
<evidence type="ECO:0000313" key="6">
    <source>
        <dbReference type="Proteomes" id="UP000441102"/>
    </source>
</evidence>
<dbReference type="InterPro" id="IPR011010">
    <property type="entry name" value="DNA_brk_join_enz"/>
</dbReference>
<dbReference type="InterPro" id="IPR050090">
    <property type="entry name" value="Tyrosine_recombinase_XerCD"/>
</dbReference>
<dbReference type="Pfam" id="PF00589">
    <property type="entry name" value="Phage_integrase"/>
    <property type="match status" value="1"/>
</dbReference>
<reference evidence="5 6" key="1">
    <citation type="submission" date="2019-09" db="EMBL/GenBank/DDBJ databases">
        <title>Taxonomic organization of the family Brucellaceae based on a phylogenomic approach.</title>
        <authorList>
            <person name="Leclercq S."/>
            <person name="Cloeckaert A."/>
            <person name="Zygmunt M.S."/>
        </authorList>
    </citation>
    <scope>NUCLEOTIDE SEQUENCE [LARGE SCALE GENOMIC DNA]</scope>
    <source>
        <strain evidence="5 6">CCUG 34461</strain>
    </source>
</reference>
<dbReference type="GO" id="GO:0015074">
    <property type="term" value="P:DNA integration"/>
    <property type="evidence" value="ECO:0007669"/>
    <property type="project" value="UniProtKB-KW"/>
</dbReference>
<organism evidence="5 6">
    <name type="scientific">Brucella anthropi</name>
    <name type="common">Ochrobactrum anthropi</name>
    <dbReference type="NCBI Taxonomy" id="529"/>
    <lineage>
        <taxon>Bacteria</taxon>
        <taxon>Pseudomonadati</taxon>
        <taxon>Pseudomonadota</taxon>
        <taxon>Alphaproteobacteria</taxon>
        <taxon>Hyphomicrobiales</taxon>
        <taxon>Brucellaceae</taxon>
        <taxon>Brucella/Ochrobactrum group</taxon>
        <taxon>Brucella</taxon>
    </lineage>
</organism>
<name>A0A6I0DST2_BRUAN</name>
<evidence type="ECO:0000256" key="1">
    <source>
        <dbReference type="ARBA" id="ARBA00022908"/>
    </source>
</evidence>
<dbReference type="SUPFAM" id="SSF56349">
    <property type="entry name" value="DNA breaking-rejoining enzymes"/>
    <property type="match status" value="1"/>
</dbReference>
<feature type="domain" description="DUF6538" evidence="4">
    <location>
        <begin position="13"/>
        <end position="70"/>
    </location>
</feature>
<dbReference type="Pfam" id="PF20172">
    <property type="entry name" value="DUF6538"/>
    <property type="match status" value="1"/>
</dbReference>
<dbReference type="InterPro" id="IPR013762">
    <property type="entry name" value="Integrase-like_cat_sf"/>
</dbReference>
<protein>
    <submittedName>
        <fullName evidence="5">Tyrosine-type recombinase/integrase</fullName>
    </submittedName>
</protein>
<dbReference type="Gene3D" id="1.10.443.10">
    <property type="entry name" value="Intergrase catalytic core"/>
    <property type="match status" value="1"/>
</dbReference>
<dbReference type="InterPro" id="IPR002104">
    <property type="entry name" value="Integrase_catalytic"/>
</dbReference>
<accession>A0A6I0DST2</accession>